<protein>
    <recommendedName>
        <fullName evidence="5 7">Uronate isomerase</fullName>
        <ecNumber evidence="4 7">5.3.1.12</ecNumber>
    </recommendedName>
    <alternativeName>
        <fullName evidence="7">Glucuronate isomerase</fullName>
    </alternativeName>
    <alternativeName>
        <fullName evidence="7">Uronic isomerase</fullName>
    </alternativeName>
</protein>
<accession>A0A271IWA0</accession>
<dbReference type="SUPFAM" id="SSF51556">
    <property type="entry name" value="Metallo-dependent hydrolases"/>
    <property type="match status" value="1"/>
</dbReference>
<dbReference type="OrthoDB" id="9766564at2"/>
<gene>
    <name evidence="7" type="primary">uxaC</name>
    <name evidence="8" type="ORF">BSZ37_02530</name>
</gene>
<dbReference type="GO" id="GO:0008880">
    <property type="term" value="F:glucuronate isomerase activity"/>
    <property type="evidence" value="ECO:0007669"/>
    <property type="project" value="UniProtKB-UniRule"/>
</dbReference>
<evidence type="ECO:0000256" key="5">
    <source>
        <dbReference type="ARBA" id="ARBA00020555"/>
    </source>
</evidence>
<dbReference type="AlphaFoldDB" id="A0A271IWA0"/>
<comment type="catalytic activity">
    <reaction evidence="7">
        <text>aldehydo-D-galacturonate = keto-D-tagaturonate</text>
        <dbReference type="Rhea" id="RHEA:27702"/>
        <dbReference type="ChEBI" id="CHEBI:12952"/>
        <dbReference type="ChEBI" id="CHEBI:17886"/>
    </reaction>
</comment>
<dbReference type="GO" id="GO:0019698">
    <property type="term" value="P:D-galacturonate catabolic process"/>
    <property type="evidence" value="ECO:0007669"/>
    <property type="project" value="TreeGrafter"/>
</dbReference>
<comment type="pathway">
    <text evidence="2 7">Carbohydrate metabolism; pentose and glucuronate interconversion.</text>
</comment>
<name>A0A271IWA0_9BACT</name>
<evidence type="ECO:0000256" key="3">
    <source>
        <dbReference type="ARBA" id="ARBA00008397"/>
    </source>
</evidence>
<evidence type="ECO:0000256" key="2">
    <source>
        <dbReference type="ARBA" id="ARBA00004892"/>
    </source>
</evidence>
<dbReference type="Gene3D" id="3.20.20.140">
    <property type="entry name" value="Metal-dependent hydrolases"/>
    <property type="match status" value="1"/>
</dbReference>
<keyword evidence="6 7" id="KW-0413">Isomerase</keyword>
<dbReference type="InterPro" id="IPR032466">
    <property type="entry name" value="Metal_Hydrolase"/>
</dbReference>
<dbReference type="GO" id="GO:0042840">
    <property type="term" value="P:D-glucuronate catabolic process"/>
    <property type="evidence" value="ECO:0007669"/>
    <property type="project" value="TreeGrafter"/>
</dbReference>
<evidence type="ECO:0000256" key="7">
    <source>
        <dbReference type="HAMAP-Rule" id="MF_00675"/>
    </source>
</evidence>
<organism evidence="8 9">
    <name type="scientific">Rubrivirga marina</name>
    <dbReference type="NCBI Taxonomy" id="1196024"/>
    <lineage>
        <taxon>Bacteria</taxon>
        <taxon>Pseudomonadati</taxon>
        <taxon>Rhodothermota</taxon>
        <taxon>Rhodothermia</taxon>
        <taxon>Rhodothermales</taxon>
        <taxon>Rubricoccaceae</taxon>
        <taxon>Rubrivirga</taxon>
    </lineage>
</organism>
<evidence type="ECO:0000256" key="6">
    <source>
        <dbReference type="ARBA" id="ARBA00023235"/>
    </source>
</evidence>
<reference evidence="8 9" key="1">
    <citation type="submission" date="2016-11" db="EMBL/GenBank/DDBJ databases">
        <title>Study of marine rhodopsin-containing bacteria.</title>
        <authorList>
            <person name="Yoshizawa S."/>
            <person name="Kumagai Y."/>
            <person name="Kogure K."/>
        </authorList>
    </citation>
    <scope>NUCLEOTIDE SEQUENCE [LARGE SCALE GENOMIC DNA]</scope>
    <source>
        <strain evidence="8 9">SAORIC-28</strain>
    </source>
</reference>
<evidence type="ECO:0000256" key="1">
    <source>
        <dbReference type="ARBA" id="ARBA00001165"/>
    </source>
</evidence>
<dbReference type="Pfam" id="PF02614">
    <property type="entry name" value="UxaC"/>
    <property type="match status" value="1"/>
</dbReference>
<dbReference type="EC" id="5.3.1.12" evidence="4 7"/>
<comment type="catalytic activity">
    <reaction evidence="1 7">
        <text>D-glucuronate = D-fructuronate</text>
        <dbReference type="Rhea" id="RHEA:13049"/>
        <dbReference type="ChEBI" id="CHEBI:58720"/>
        <dbReference type="ChEBI" id="CHEBI:59863"/>
        <dbReference type="EC" id="5.3.1.12"/>
    </reaction>
</comment>
<dbReference type="HAMAP" id="MF_00675">
    <property type="entry name" value="UxaC"/>
    <property type="match status" value="1"/>
</dbReference>
<dbReference type="NCBIfam" id="NF002794">
    <property type="entry name" value="PRK02925.1"/>
    <property type="match status" value="1"/>
</dbReference>
<dbReference type="PANTHER" id="PTHR30068">
    <property type="entry name" value="URONATE ISOMERASE"/>
    <property type="match status" value="1"/>
</dbReference>
<dbReference type="Gene3D" id="1.10.2020.10">
    <property type="entry name" value="uronate isomerase, domain 2, chain A"/>
    <property type="match status" value="1"/>
</dbReference>
<dbReference type="Proteomes" id="UP000216339">
    <property type="component" value="Unassembled WGS sequence"/>
</dbReference>
<evidence type="ECO:0000313" key="9">
    <source>
        <dbReference type="Proteomes" id="UP000216339"/>
    </source>
</evidence>
<keyword evidence="9" id="KW-1185">Reference proteome</keyword>
<dbReference type="InterPro" id="IPR003766">
    <property type="entry name" value="Uronate_isomerase"/>
</dbReference>
<dbReference type="PANTHER" id="PTHR30068:SF4">
    <property type="entry name" value="URONATE ISOMERASE"/>
    <property type="match status" value="1"/>
</dbReference>
<proteinExistence type="inferred from homology"/>
<evidence type="ECO:0000256" key="4">
    <source>
        <dbReference type="ARBA" id="ARBA00012546"/>
    </source>
</evidence>
<sequence length="490" mass="54790">MSAEPLRLHPDRFFSPDPAVRRVARELYETVADLPLVCPHGHVPPALLAEDAPFPEPTALLLTPDHYIFRMLYSQGVSMEALGIPTRDGTTVEADPRAVWQRFADHYHLFLGTPTRAWLDHTFAQVFGIDVKLSGETAMDVYDAIDAKLGEPDFRPRALFDRFNIDVLTTTDGAADTLEHHRAIRESEWDGRVLPCFRPDAVFRIAAPEWAAEMVRLGDAAGVEVTDYAGFIRVLEERRAFFKSMGATSTDHAVVDPLTHRLDDAEADRLLQRALRGEATAADQAAFEAHMLMEMARMSVEDGLVMQLHPGSFRDHNPAVFRRFGRDMGADIPLATEYTRNLRALLNVYGTEPGFTLVVFTLDESTYSRELAPLAGHYPAMRLGPAWWFFDSIEGMRRYRQRTTETAGFYNTAGFNDDTRAFLSIPARHDLSRRVDADYLAGLVAEHRLDESDAHGLIQALAVGLARDTYNLGEGTPESLLELSSDGEAR</sequence>
<comment type="caution">
    <text evidence="8">The sequence shown here is derived from an EMBL/GenBank/DDBJ whole genome shotgun (WGS) entry which is preliminary data.</text>
</comment>
<dbReference type="UniPathway" id="UPA00246"/>
<evidence type="ECO:0000313" key="8">
    <source>
        <dbReference type="EMBL" id="PAP75400.1"/>
    </source>
</evidence>
<comment type="similarity">
    <text evidence="3 7">Belongs to the metallo-dependent hydrolases superfamily. Uronate isomerase family.</text>
</comment>
<dbReference type="EMBL" id="MQWD01000001">
    <property type="protein sequence ID" value="PAP75400.1"/>
    <property type="molecule type" value="Genomic_DNA"/>
</dbReference>
<dbReference type="RefSeq" id="WP_095509032.1">
    <property type="nucleotide sequence ID" value="NZ_MQWD01000001.1"/>
</dbReference>